<keyword evidence="3" id="KW-1185">Reference proteome</keyword>
<proteinExistence type="predicted"/>
<dbReference type="Proteomes" id="UP000321301">
    <property type="component" value="Unassembled WGS sequence"/>
</dbReference>
<sequence length="179" mass="21139">MKEKADAWQMELTKITWDFEKLLEEYDLTTLNLKPSPGKWSPMEIIDHLIKVNVSYFSIFDRIIDQNFKEPLLGKLPFYGKKMGEQILSALNKEARFKTFRAWEPIEKTHNNDLKADFRNKQDQLSNYILQLEPYLGNNLMITSPGNKWIVYPLDTAIEIILSHEKRHLSQIKKQLNLD</sequence>
<dbReference type="RefSeq" id="WP_244948123.1">
    <property type="nucleotide sequence ID" value="NZ_BJYV01000036.1"/>
</dbReference>
<name>A0A512CJA4_9BACT</name>
<organism evidence="2 3">
    <name type="scientific">Cyclobacterium qasimii</name>
    <dbReference type="NCBI Taxonomy" id="1350429"/>
    <lineage>
        <taxon>Bacteria</taxon>
        <taxon>Pseudomonadati</taxon>
        <taxon>Bacteroidota</taxon>
        <taxon>Cytophagia</taxon>
        <taxon>Cytophagales</taxon>
        <taxon>Cyclobacteriaceae</taxon>
        <taxon>Cyclobacterium</taxon>
    </lineage>
</organism>
<dbReference type="InterPro" id="IPR024775">
    <property type="entry name" value="DinB-like"/>
</dbReference>
<dbReference type="EMBL" id="BJYV01000036">
    <property type="protein sequence ID" value="GEO24080.1"/>
    <property type="molecule type" value="Genomic_DNA"/>
</dbReference>
<dbReference type="Pfam" id="PF12867">
    <property type="entry name" value="DinB_2"/>
    <property type="match status" value="1"/>
</dbReference>
<protein>
    <recommendedName>
        <fullName evidence="1">DinB-like domain-containing protein</fullName>
    </recommendedName>
</protein>
<dbReference type="Gene3D" id="1.20.120.450">
    <property type="entry name" value="dinb family like domain"/>
    <property type="match status" value="1"/>
</dbReference>
<evidence type="ECO:0000313" key="2">
    <source>
        <dbReference type="EMBL" id="GEO24080.1"/>
    </source>
</evidence>
<dbReference type="AlphaFoldDB" id="A0A512CJA4"/>
<feature type="domain" description="DinB-like" evidence="1">
    <location>
        <begin position="18"/>
        <end position="172"/>
    </location>
</feature>
<reference evidence="2 3" key="1">
    <citation type="submission" date="2019-07" db="EMBL/GenBank/DDBJ databases">
        <title>Whole genome shotgun sequence of Cyclobacterium qasimii NBRC 106168.</title>
        <authorList>
            <person name="Hosoyama A."/>
            <person name="Uohara A."/>
            <person name="Ohji S."/>
            <person name="Ichikawa N."/>
        </authorList>
    </citation>
    <scope>NUCLEOTIDE SEQUENCE [LARGE SCALE GENOMIC DNA]</scope>
    <source>
        <strain evidence="2 3">NBRC 106168</strain>
    </source>
</reference>
<accession>A0A512CJA4</accession>
<evidence type="ECO:0000259" key="1">
    <source>
        <dbReference type="Pfam" id="PF12867"/>
    </source>
</evidence>
<dbReference type="SUPFAM" id="SSF109854">
    <property type="entry name" value="DinB/YfiT-like putative metalloenzymes"/>
    <property type="match status" value="1"/>
</dbReference>
<dbReference type="InterPro" id="IPR034660">
    <property type="entry name" value="DinB/YfiT-like"/>
</dbReference>
<gene>
    <name evidence="2" type="ORF">CQA01_46140</name>
</gene>
<comment type="caution">
    <text evidence="2">The sequence shown here is derived from an EMBL/GenBank/DDBJ whole genome shotgun (WGS) entry which is preliminary data.</text>
</comment>
<evidence type="ECO:0000313" key="3">
    <source>
        <dbReference type="Proteomes" id="UP000321301"/>
    </source>
</evidence>